<dbReference type="STRING" id="505345.QV06_00505"/>
<dbReference type="RefSeq" id="WP_065236463.1">
    <property type="nucleotide sequence ID" value="NZ_JTJR01000002.1"/>
</dbReference>
<dbReference type="EMBL" id="JTJR01000002">
    <property type="protein sequence ID" value="OBX05918.1"/>
    <property type="molecule type" value="Genomic_DNA"/>
</dbReference>
<evidence type="ECO:0000313" key="2">
    <source>
        <dbReference type="Proteomes" id="UP000092626"/>
    </source>
</evidence>
<reference evidence="1 2" key="1">
    <citation type="submission" date="2014-11" db="EMBL/GenBank/DDBJ databases">
        <title>Pan-genome of Gallibacterium spp.</title>
        <authorList>
            <person name="Kudirkiene E."/>
            <person name="Bojesen A.M."/>
        </authorList>
    </citation>
    <scope>NUCLEOTIDE SEQUENCE [LARGE SCALE GENOMIC DNA]</scope>
    <source>
        <strain evidence="1 2">59/S3/89</strain>
    </source>
</reference>
<proteinExistence type="predicted"/>
<comment type="caution">
    <text evidence="1">The sequence shown here is derived from an EMBL/GenBank/DDBJ whole genome shotgun (WGS) entry which is preliminary data.</text>
</comment>
<name>A0A1A7PTL6_9PAST</name>
<organism evidence="1 2">
    <name type="scientific">Gallibacterium genomosp. 3</name>
    <dbReference type="NCBI Taxonomy" id="505345"/>
    <lineage>
        <taxon>Bacteria</taxon>
        <taxon>Pseudomonadati</taxon>
        <taxon>Pseudomonadota</taxon>
        <taxon>Gammaproteobacteria</taxon>
        <taxon>Pasteurellales</taxon>
        <taxon>Pasteurellaceae</taxon>
        <taxon>Gallibacterium</taxon>
    </lineage>
</organism>
<protein>
    <submittedName>
        <fullName evidence="1">Uncharacterized protein</fullName>
    </submittedName>
</protein>
<gene>
    <name evidence="1" type="ORF">QV06_00505</name>
</gene>
<dbReference type="Proteomes" id="UP000092626">
    <property type="component" value="Unassembled WGS sequence"/>
</dbReference>
<sequence length="84" mass="10058">MIKQPYRYKVVRQQKKRTNFFALEQRVTALERIVAQQQRMNDYLTSRNEIINLANESLLDRVEALEALHYKPTFLSWLFGKLGK</sequence>
<accession>A0A1A7PTL6</accession>
<evidence type="ECO:0000313" key="1">
    <source>
        <dbReference type="EMBL" id="OBX05918.1"/>
    </source>
</evidence>
<dbReference type="AlphaFoldDB" id="A0A1A7PTL6"/>